<organism evidence="4 5">
    <name type="scientific">Psilocybe cf. subviscida</name>
    <dbReference type="NCBI Taxonomy" id="2480587"/>
    <lineage>
        <taxon>Eukaryota</taxon>
        <taxon>Fungi</taxon>
        <taxon>Dikarya</taxon>
        <taxon>Basidiomycota</taxon>
        <taxon>Agaricomycotina</taxon>
        <taxon>Agaricomycetes</taxon>
        <taxon>Agaricomycetidae</taxon>
        <taxon>Agaricales</taxon>
        <taxon>Agaricineae</taxon>
        <taxon>Strophariaceae</taxon>
        <taxon>Psilocybe</taxon>
    </lineage>
</organism>
<evidence type="ECO:0000256" key="3">
    <source>
        <dbReference type="SAM" id="SignalP"/>
    </source>
</evidence>
<feature type="chain" id="PRO_5034725763" evidence="3">
    <location>
        <begin position="34"/>
        <end position="513"/>
    </location>
</feature>
<evidence type="ECO:0000313" key="4">
    <source>
        <dbReference type="EMBL" id="KAF5312196.1"/>
    </source>
</evidence>
<gene>
    <name evidence="4" type="ORF">D9619_003823</name>
</gene>
<evidence type="ECO:0000256" key="2">
    <source>
        <dbReference type="SAM" id="Phobius"/>
    </source>
</evidence>
<dbReference type="Gene3D" id="2.60.120.260">
    <property type="entry name" value="Galactose-binding domain-like"/>
    <property type="match status" value="2"/>
</dbReference>
<dbReference type="Proteomes" id="UP000567179">
    <property type="component" value="Unassembled WGS sequence"/>
</dbReference>
<reference evidence="4 5" key="1">
    <citation type="journal article" date="2020" name="ISME J.">
        <title>Uncovering the hidden diversity of litter-decomposition mechanisms in mushroom-forming fungi.</title>
        <authorList>
            <person name="Floudas D."/>
            <person name="Bentzer J."/>
            <person name="Ahren D."/>
            <person name="Johansson T."/>
            <person name="Persson P."/>
            <person name="Tunlid A."/>
        </authorList>
    </citation>
    <scope>NUCLEOTIDE SEQUENCE [LARGE SCALE GENOMIC DNA]</scope>
    <source>
        <strain evidence="4 5">CBS 101986</strain>
    </source>
</reference>
<feature type="transmembrane region" description="Helical" evidence="2">
    <location>
        <begin position="452"/>
        <end position="475"/>
    </location>
</feature>
<name>A0A8H5AWW3_9AGAR</name>
<evidence type="ECO:0000313" key="5">
    <source>
        <dbReference type="Proteomes" id="UP000567179"/>
    </source>
</evidence>
<keyword evidence="2" id="KW-1133">Transmembrane helix</keyword>
<feature type="region of interest" description="Disordered" evidence="1">
    <location>
        <begin position="493"/>
        <end position="513"/>
    </location>
</feature>
<evidence type="ECO:0000256" key="1">
    <source>
        <dbReference type="SAM" id="MobiDB-lite"/>
    </source>
</evidence>
<dbReference type="EMBL" id="JAACJJ010000056">
    <property type="protein sequence ID" value="KAF5312196.1"/>
    <property type="molecule type" value="Genomic_DNA"/>
</dbReference>
<keyword evidence="2" id="KW-0472">Membrane</keyword>
<accession>A0A8H5AWW3</accession>
<protein>
    <submittedName>
        <fullName evidence="4">Uncharacterized protein</fullName>
    </submittedName>
</protein>
<keyword evidence="3" id="KW-0732">Signal</keyword>
<comment type="caution">
    <text evidence="4">The sequence shown here is derived from an EMBL/GenBank/DDBJ whole genome shotgun (WGS) entry which is preliminary data.</text>
</comment>
<dbReference type="OrthoDB" id="10036721at2759"/>
<proteinExistence type="predicted"/>
<keyword evidence="2" id="KW-0812">Transmembrane</keyword>
<dbReference type="AlphaFoldDB" id="A0A8H5AWW3"/>
<keyword evidence="5" id="KW-1185">Reference proteome</keyword>
<feature type="signal peptide" evidence="3">
    <location>
        <begin position="1"/>
        <end position="33"/>
    </location>
</feature>
<sequence length="513" mass="54261">MFLSHLIHKARVFLLLRLCLAGLLLSLVPPAASYERAAWESVTSSRIENSAVGTAPSSDLAAAFLQSSWIWTMESDPPNAPPGTVAFQKTFTPPAGKLATHTNILMTADDQFSLFVDGNFVVQSPQTADTWRSAQFITVAYNSSAPRLFAVNATSLDPGPAGLLATIQMQFSDGTSSIFATDSSWIYTTPPVAGWNTQAGDTFGWSAAQIINAYGLGIWGDKVTFPTAVSFSNLTFDNSLWIWSAESNPPNAPPGPRAFRKTFTAPSGQILQSASVILTVDNEFTFYVNGELIGGSPNATGAFWNWKLSQWLMAPLSGTSAVFAVNAINLSNPIVGGDNPAGFLATICITFTDGSRQMIVSDTTWKVFGTVPTGFQNTSYDDSSWATAHSQGTYGVAPWNNDLADVNALGSQPTPLSASADLSTTFISSPTSSSSVSSIASQHKAKGIAPGVLAGTAIASLSVLLALTVGVYLIWCSRKQASNEEHLNVNVQSPYTQSASPPPSSPTPFQANV</sequence>